<feature type="region of interest" description="Disordered" evidence="12">
    <location>
        <begin position="1"/>
        <end position="57"/>
    </location>
</feature>
<dbReference type="EMBL" id="JACHDO010000001">
    <property type="protein sequence ID" value="MBB5494236.1"/>
    <property type="molecule type" value="Genomic_DNA"/>
</dbReference>
<name>A0A840WRF6_9ACTN</name>
<keyword evidence="15" id="KW-1185">Reference proteome</keyword>
<dbReference type="GO" id="GO:0051539">
    <property type="term" value="F:4 iron, 4 sulfur cluster binding"/>
    <property type="evidence" value="ECO:0007669"/>
    <property type="project" value="UniProtKB-UniRule"/>
</dbReference>
<comment type="PTM">
    <text evidence="11">Upon Fe-S cluster removal intramolecular disulfide bonds are formed.</text>
</comment>
<comment type="cofactor">
    <cofactor evidence="11">
        <name>[4Fe-4S] cluster</name>
        <dbReference type="ChEBI" id="CHEBI:49883"/>
    </cofactor>
    <text evidence="11">Binds 1 [4Fe-4S] cluster per subunit. Following nitrosylation of the [4Fe-4S] cluster binds 1 [4Fe-8(NO)] cluster per subunit.</text>
</comment>
<dbReference type="InterPro" id="IPR034768">
    <property type="entry name" value="4FE4S_WBL"/>
</dbReference>
<evidence type="ECO:0000256" key="2">
    <source>
        <dbReference type="ARBA" id="ARBA00006597"/>
    </source>
</evidence>
<dbReference type="GO" id="GO:0005737">
    <property type="term" value="C:cytoplasm"/>
    <property type="evidence" value="ECO:0007669"/>
    <property type="project" value="UniProtKB-SubCell"/>
</dbReference>
<keyword evidence="9 11" id="KW-1015">Disulfide bond</keyword>
<dbReference type="GO" id="GO:0035731">
    <property type="term" value="F:dinitrosyl-iron complex binding"/>
    <property type="evidence" value="ECO:0007669"/>
    <property type="project" value="UniProtKB-UniRule"/>
</dbReference>
<proteinExistence type="inferred from homology"/>
<dbReference type="Proteomes" id="UP000579647">
    <property type="component" value="Unassembled WGS sequence"/>
</dbReference>
<keyword evidence="7 11" id="KW-0805">Transcription regulation</keyword>
<evidence type="ECO:0000256" key="12">
    <source>
        <dbReference type="SAM" id="MobiDB-lite"/>
    </source>
</evidence>
<feature type="binding site" evidence="11">
    <location>
        <position position="99"/>
    </location>
    <ligand>
        <name>[4Fe-4S] cluster</name>
        <dbReference type="ChEBI" id="CHEBI:49883"/>
    </ligand>
</feature>
<dbReference type="InterPro" id="IPR003482">
    <property type="entry name" value="Whib"/>
</dbReference>
<evidence type="ECO:0000256" key="4">
    <source>
        <dbReference type="ARBA" id="ARBA00022723"/>
    </source>
</evidence>
<comment type="similarity">
    <text evidence="2 11">Belongs to the WhiB family.</text>
</comment>
<keyword evidence="5 11" id="KW-0408">Iron</keyword>
<keyword evidence="10 11" id="KW-0804">Transcription</keyword>
<comment type="subcellular location">
    <subcellularLocation>
        <location evidence="1 11">Cytoplasm</location>
    </subcellularLocation>
</comment>
<dbReference type="GO" id="GO:0045892">
    <property type="term" value="P:negative regulation of DNA-templated transcription"/>
    <property type="evidence" value="ECO:0007669"/>
    <property type="project" value="TreeGrafter"/>
</dbReference>
<evidence type="ECO:0000256" key="7">
    <source>
        <dbReference type="ARBA" id="ARBA00023015"/>
    </source>
</evidence>
<dbReference type="GO" id="GO:0045454">
    <property type="term" value="P:cell redox homeostasis"/>
    <property type="evidence" value="ECO:0007669"/>
    <property type="project" value="TreeGrafter"/>
</dbReference>
<evidence type="ECO:0000256" key="11">
    <source>
        <dbReference type="HAMAP-Rule" id="MF_01479"/>
    </source>
</evidence>
<evidence type="ECO:0000256" key="5">
    <source>
        <dbReference type="ARBA" id="ARBA00023004"/>
    </source>
</evidence>
<keyword evidence="11" id="KW-0963">Cytoplasm</keyword>
<accession>A0A840WRF6</accession>
<protein>
    <recommendedName>
        <fullName evidence="11">Transcriptional regulator WhiB</fullName>
    </recommendedName>
</protein>
<feature type="compositionally biased region" description="Low complexity" evidence="12">
    <location>
        <begin position="13"/>
        <end position="30"/>
    </location>
</feature>
<dbReference type="PROSITE" id="PS51674">
    <property type="entry name" value="4FE4S_WBL"/>
    <property type="match status" value="1"/>
</dbReference>
<comment type="PTM">
    <text evidence="11">The Fe-S cluster can be nitrosylated by nitric oxide (NO).</text>
</comment>
<dbReference type="GO" id="GO:0047134">
    <property type="term" value="F:protein-disulfide reductase [NAD(P)H] activity"/>
    <property type="evidence" value="ECO:0007669"/>
    <property type="project" value="TreeGrafter"/>
</dbReference>
<keyword evidence="6 11" id="KW-0411">Iron-sulfur</keyword>
<feature type="domain" description="4Fe-4S Wbl-type" evidence="13">
    <location>
        <begin position="66"/>
        <end position="123"/>
    </location>
</feature>
<dbReference type="PANTHER" id="PTHR38839">
    <property type="entry name" value="TRANSCRIPTIONAL REGULATOR WHID-RELATED"/>
    <property type="match status" value="1"/>
</dbReference>
<feature type="binding site" evidence="11">
    <location>
        <position position="90"/>
    </location>
    <ligand>
        <name>[4Fe-4S] cluster</name>
        <dbReference type="ChEBI" id="CHEBI:49883"/>
    </ligand>
</feature>
<keyword evidence="3 11" id="KW-0004">4Fe-4S</keyword>
<comment type="caution">
    <text evidence="14">The sequence shown here is derived from an EMBL/GenBank/DDBJ whole genome shotgun (WGS) entry which is preliminary data.</text>
</comment>
<dbReference type="RefSeq" id="WP_184367394.1">
    <property type="nucleotide sequence ID" value="NZ_BAAAKM010000112.1"/>
</dbReference>
<gene>
    <name evidence="11" type="primary">whiB</name>
    <name evidence="14" type="ORF">HNR07_005373</name>
</gene>
<evidence type="ECO:0000313" key="15">
    <source>
        <dbReference type="Proteomes" id="UP000579647"/>
    </source>
</evidence>
<keyword evidence="8 11" id="KW-0238">DNA-binding</keyword>
<comment type="function">
    <text evidence="11">Acts as a transcriptional regulator. Probably redox-responsive. The apo- but not holo-form probably binds DNA.</text>
</comment>
<dbReference type="AlphaFoldDB" id="A0A840WRF6"/>
<evidence type="ECO:0000256" key="8">
    <source>
        <dbReference type="ARBA" id="ARBA00023125"/>
    </source>
</evidence>
<evidence type="ECO:0000256" key="3">
    <source>
        <dbReference type="ARBA" id="ARBA00022485"/>
    </source>
</evidence>
<evidence type="ECO:0000256" key="6">
    <source>
        <dbReference type="ARBA" id="ARBA00023014"/>
    </source>
</evidence>
<dbReference type="GO" id="GO:0046872">
    <property type="term" value="F:metal ion binding"/>
    <property type="evidence" value="ECO:0007669"/>
    <property type="project" value="UniProtKB-KW"/>
</dbReference>
<keyword evidence="4 11" id="KW-0479">Metal-binding</keyword>
<reference evidence="14 15" key="1">
    <citation type="submission" date="2020-08" db="EMBL/GenBank/DDBJ databases">
        <title>Sequencing the genomes of 1000 actinobacteria strains.</title>
        <authorList>
            <person name="Klenk H.-P."/>
        </authorList>
    </citation>
    <scope>NUCLEOTIDE SEQUENCE [LARGE SCALE GENOMIC DNA]</scope>
    <source>
        <strain evidence="14 15">DSM 44598</strain>
    </source>
</reference>
<evidence type="ECO:0000256" key="9">
    <source>
        <dbReference type="ARBA" id="ARBA00023157"/>
    </source>
</evidence>
<organism evidence="14 15">
    <name type="scientific">Nocardiopsis metallicus</name>
    <dbReference type="NCBI Taxonomy" id="179819"/>
    <lineage>
        <taxon>Bacteria</taxon>
        <taxon>Bacillati</taxon>
        <taxon>Actinomycetota</taxon>
        <taxon>Actinomycetes</taxon>
        <taxon>Streptosporangiales</taxon>
        <taxon>Nocardiopsidaceae</taxon>
        <taxon>Nocardiopsis</taxon>
    </lineage>
</organism>
<dbReference type="HAMAP" id="MF_01479">
    <property type="entry name" value="WhiB"/>
    <property type="match status" value="1"/>
</dbReference>
<sequence>MDDVPTAGADIGRNAPSRTRAAPAAVAAQDRFPRPAGVSGSRGADGPFGGPTGPDRASGGWWAWAACRDMDPDLWFPAQSTSVRAAKRVCRVCPVQLNCLTDALGRGELYGVWGGTSEEERRLIRAVRRTDRKTRRTIAEPFAKGFAKVEVEGDDDRAA</sequence>
<dbReference type="GO" id="GO:0003677">
    <property type="term" value="F:DNA binding"/>
    <property type="evidence" value="ECO:0007669"/>
    <property type="project" value="UniProtKB-UniRule"/>
</dbReference>
<evidence type="ECO:0000256" key="1">
    <source>
        <dbReference type="ARBA" id="ARBA00004496"/>
    </source>
</evidence>
<feature type="binding site" evidence="11">
    <location>
        <position position="67"/>
    </location>
    <ligand>
        <name>[4Fe-4S] cluster</name>
        <dbReference type="ChEBI" id="CHEBI:49883"/>
    </ligand>
</feature>
<feature type="binding site" evidence="11">
    <location>
        <position position="93"/>
    </location>
    <ligand>
        <name>[4Fe-4S] cluster</name>
        <dbReference type="ChEBI" id="CHEBI:49883"/>
    </ligand>
</feature>
<evidence type="ECO:0000256" key="10">
    <source>
        <dbReference type="ARBA" id="ARBA00023163"/>
    </source>
</evidence>
<evidence type="ECO:0000313" key="14">
    <source>
        <dbReference type="EMBL" id="MBB5494236.1"/>
    </source>
</evidence>
<dbReference type="Pfam" id="PF02467">
    <property type="entry name" value="Whib"/>
    <property type="match status" value="1"/>
</dbReference>
<evidence type="ECO:0000259" key="13">
    <source>
        <dbReference type="PROSITE" id="PS51674"/>
    </source>
</evidence>